<feature type="non-terminal residue" evidence="2">
    <location>
        <position position="155"/>
    </location>
</feature>
<dbReference type="PANTHER" id="PTHR45784:SF3">
    <property type="entry name" value="C-TYPE LECTIN DOMAIN FAMILY 4 MEMBER K-LIKE-RELATED"/>
    <property type="match status" value="1"/>
</dbReference>
<dbReference type="SUPFAM" id="SSF56436">
    <property type="entry name" value="C-type lectin-like"/>
    <property type="match status" value="1"/>
</dbReference>
<organism evidence="2 3">
    <name type="scientific">Gambusia affinis</name>
    <name type="common">Western mosquitofish</name>
    <name type="synonym">Heterandria affinis</name>
    <dbReference type="NCBI Taxonomy" id="33528"/>
    <lineage>
        <taxon>Eukaryota</taxon>
        <taxon>Metazoa</taxon>
        <taxon>Chordata</taxon>
        <taxon>Craniata</taxon>
        <taxon>Vertebrata</taxon>
        <taxon>Euteleostomi</taxon>
        <taxon>Actinopterygii</taxon>
        <taxon>Neopterygii</taxon>
        <taxon>Teleostei</taxon>
        <taxon>Neoteleostei</taxon>
        <taxon>Acanthomorphata</taxon>
        <taxon>Ovalentaria</taxon>
        <taxon>Atherinomorphae</taxon>
        <taxon>Cyprinodontiformes</taxon>
        <taxon>Poeciliidae</taxon>
        <taxon>Poeciliinae</taxon>
        <taxon>Gambusia</taxon>
    </lineage>
</organism>
<dbReference type="EMBL" id="NHOQ01000034">
    <property type="protein sequence ID" value="PWA33576.1"/>
    <property type="molecule type" value="Genomic_DNA"/>
</dbReference>
<protein>
    <recommendedName>
        <fullName evidence="1">C-type lectin domain-containing protein</fullName>
    </recommendedName>
</protein>
<feature type="non-terminal residue" evidence="2">
    <location>
        <position position="1"/>
    </location>
</feature>
<name>A0A315WZ47_GAMAF</name>
<dbReference type="AlphaFoldDB" id="A0A315WZ47"/>
<dbReference type="InterPro" id="IPR016186">
    <property type="entry name" value="C-type_lectin-like/link_sf"/>
</dbReference>
<dbReference type="Gene3D" id="3.10.100.10">
    <property type="entry name" value="Mannose-Binding Protein A, subunit A"/>
    <property type="match status" value="1"/>
</dbReference>
<sequence>VFNITSFQKDQINVFEFPTSVSGRYVTVIRPGNQFLVLCEVNITGTELKSPFKLIDTNKTWGEALSYCRDNHRGLASILDEQMQIFAELEAEKATSPFVWIGLRYTCSLNFWFWVDECNVQYDKCDTSGAMEKEVQHRWSNQSSDEKFNFICALK</sequence>
<feature type="domain" description="C-type lectin" evidence="1">
    <location>
        <begin position="52"/>
        <end position="153"/>
    </location>
</feature>
<reference evidence="2 3" key="1">
    <citation type="journal article" date="2018" name="G3 (Bethesda)">
        <title>A High-Quality Reference Genome for the Invasive Mosquitofish Gambusia affinis Using a Chicago Library.</title>
        <authorList>
            <person name="Hoffberg S.L."/>
            <person name="Troendle N.J."/>
            <person name="Glenn T.C."/>
            <person name="Mahmud O."/>
            <person name="Louha S."/>
            <person name="Chalopin D."/>
            <person name="Bennetzen J.L."/>
            <person name="Mauricio R."/>
        </authorList>
    </citation>
    <scope>NUCLEOTIDE SEQUENCE [LARGE SCALE GENOMIC DNA]</scope>
    <source>
        <strain evidence="2">NE01/NJP1002.9</strain>
        <tissue evidence="2">Muscle</tissue>
    </source>
</reference>
<comment type="caution">
    <text evidence="2">The sequence shown here is derived from an EMBL/GenBank/DDBJ whole genome shotgun (WGS) entry which is preliminary data.</text>
</comment>
<accession>A0A315WZ47</accession>
<dbReference type="InterPro" id="IPR001304">
    <property type="entry name" value="C-type_lectin-like"/>
</dbReference>
<evidence type="ECO:0000259" key="1">
    <source>
        <dbReference type="PROSITE" id="PS50041"/>
    </source>
</evidence>
<dbReference type="Proteomes" id="UP000250572">
    <property type="component" value="Unassembled WGS sequence"/>
</dbReference>
<dbReference type="Pfam" id="PF00059">
    <property type="entry name" value="Lectin_C"/>
    <property type="match status" value="1"/>
</dbReference>
<dbReference type="PROSITE" id="PS50041">
    <property type="entry name" value="C_TYPE_LECTIN_2"/>
    <property type="match status" value="1"/>
</dbReference>
<dbReference type="STRING" id="33528.ENSGAFP00000000179"/>
<proteinExistence type="predicted"/>
<dbReference type="CDD" id="cd00037">
    <property type="entry name" value="CLECT"/>
    <property type="match status" value="1"/>
</dbReference>
<gene>
    <name evidence="2" type="ORF">CCH79_00007431</name>
</gene>
<keyword evidence="3" id="KW-1185">Reference proteome</keyword>
<dbReference type="InterPro" id="IPR008979">
    <property type="entry name" value="Galactose-bd-like_sf"/>
</dbReference>
<evidence type="ECO:0000313" key="2">
    <source>
        <dbReference type="EMBL" id="PWA33576.1"/>
    </source>
</evidence>
<dbReference type="SUPFAM" id="SSF49785">
    <property type="entry name" value="Galactose-binding domain-like"/>
    <property type="match status" value="1"/>
</dbReference>
<dbReference type="PANTHER" id="PTHR45784">
    <property type="entry name" value="C-TYPE LECTIN DOMAIN FAMILY 20 MEMBER A-RELATED"/>
    <property type="match status" value="1"/>
</dbReference>
<dbReference type="InterPro" id="IPR016187">
    <property type="entry name" value="CTDL_fold"/>
</dbReference>
<dbReference type="Gene3D" id="2.60.120.260">
    <property type="entry name" value="Galactose-binding domain-like"/>
    <property type="match status" value="1"/>
</dbReference>
<evidence type="ECO:0000313" key="3">
    <source>
        <dbReference type="Proteomes" id="UP000250572"/>
    </source>
</evidence>